<dbReference type="GO" id="GO:0016020">
    <property type="term" value="C:membrane"/>
    <property type="evidence" value="ECO:0007669"/>
    <property type="project" value="UniProtKB-SubCell"/>
</dbReference>
<evidence type="ECO:0008006" key="10">
    <source>
        <dbReference type="Google" id="ProtNLM"/>
    </source>
</evidence>
<keyword evidence="3 8" id="KW-0812">Transmembrane</keyword>
<dbReference type="Pfam" id="PF07856">
    <property type="entry name" value="Orai-1"/>
    <property type="match status" value="1"/>
</dbReference>
<feature type="transmembrane region" description="Helical" evidence="8">
    <location>
        <begin position="160"/>
        <end position="183"/>
    </location>
</feature>
<dbReference type="GO" id="GO:0002115">
    <property type="term" value="P:store-operated calcium entry"/>
    <property type="evidence" value="ECO:0007669"/>
    <property type="project" value="TreeGrafter"/>
</dbReference>
<evidence type="ECO:0000256" key="4">
    <source>
        <dbReference type="ARBA" id="ARBA00022989"/>
    </source>
</evidence>
<accession>A0A0P4WIA1</accession>
<sequence>MALMENSSSAPWVDGEPSSLLVPPSPIPQGQGRRFFPGPFTSHRCHHPDVGAMHGHTVCFQAALISISKFESTIFHFSLGLTTRTRLQISMRLVPSTTSAMGIYSLRQLHLSRAKLKASSRTSALLSGFAMVAMVEVQFIDSCREGSEENTETDKCPVPQWLLVAFSLCTTLLVAVHLLALMISTCVLPHVEAVANITHVDSMASLRGTTTTISESPHITMHWYIEAAWTFSTVLGILLFLVEIGLLSWIKFLGYSQNAAIGSTVLLVPIVLLFTLFAFHFYWKLVAQKVEDADKTLQELEEQLRVMQHTERQQNGAQSAMQVV</sequence>
<evidence type="ECO:0000256" key="1">
    <source>
        <dbReference type="ARBA" id="ARBA00004141"/>
    </source>
</evidence>
<name>A0A0P4WIA1_SCYOL</name>
<feature type="coiled-coil region" evidence="6">
    <location>
        <begin position="283"/>
        <end position="317"/>
    </location>
</feature>
<evidence type="ECO:0000256" key="3">
    <source>
        <dbReference type="ARBA" id="ARBA00022692"/>
    </source>
</evidence>
<feature type="compositionally biased region" description="Polar residues" evidence="7">
    <location>
        <begin position="1"/>
        <end position="10"/>
    </location>
</feature>
<evidence type="ECO:0000256" key="7">
    <source>
        <dbReference type="SAM" id="MobiDB-lite"/>
    </source>
</evidence>
<protein>
    <recommendedName>
        <fullName evidence="10">Calcium release-activated calcium channel protein 1</fullName>
    </recommendedName>
</protein>
<keyword evidence="4 8" id="KW-1133">Transmembrane helix</keyword>
<dbReference type="GO" id="GO:0015279">
    <property type="term" value="F:store-operated calcium channel activity"/>
    <property type="evidence" value="ECO:0007669"/>
    <property type="project" value="TreeGrafter"/>
</dbReference>
<evidence type="ECO:0000256" key="5">
    <source>
        <dbReference type="ARBA" id="ARBA00023136"/>
    </source>
</evidence>
<proteinExistence type="inferred from homology"/>
<dbReference type="AlphaFoldDB" id="A0A0P4WIA1"/>
<reference evidence="9" key="1">
    <citation type="submission" date="2015-09" db="EMBL/GenBank/DDBJ databases">
        <title>Scylla olivacea transcriptome.</title>
        <authorList>
            <person name="Ikhwanuddin M."/>
        </authorList>
    </citation>
    <scope>NUCLEOTIDE SEQUENCE</scope>
</reference>
<evidence type="ECO:0000256" key="8">
    <source>
        <dbReference type="SAM" id="Phobius"/>
    </source>
</evidence>
<evidence type="ECO:0000256" key="2">
    <source>
        <dbReference type="ARBA" id="ARBA00008062"/>
    </source>
</evidence>
<comment type="similarity">
    <text evidence="2">Belongs to the Orai family.</text>
</comment>
<dbReference type="PANTHER" id="PTHR31501:SF7">
    <property type="entry name" value="CALCIUM RELEASE-ACTIVATED CALCIUM CHANNEL PROTEIN 1"/>
    <property type="match status" value="1"/>
</dbReference>
<comment type="subcellular location">
    <subcellularLocation>
        <location evidence="1">Membrane</location>
        <topology evidence="1">Multi-pass membrane protein</topology>
    </subcellularLocation>
</comment>
<dbReference type="InterPro" id="IPR012446">
    <property type="entry name" value="CRAC_channel"/>
</dbReference>
<dbReference type="InterPro" id="IPR038350">
    <property type="entry name" value="Orai_sf"/>
</dbReference>
<feature type="region of interest" description="Disordered" evidence="7">
    <location>
        <begin position="1"/>
        <end position="24"/>
    </location>
</feature>
<keyword evidence="6" id="KW-0175">Coiled coil</keyword>
<dbReference type="EMBL" id="GDRN01071155">
    <property type="protein sequence ID" value="JAI63749.1"/>
    <property type="molecule type" value="Transcribed_RNA"/>
</dbReference>
<dbReference type="Gene3D" id="1.20.140.140">
    <property type="entry name" value="Calcium release-activated calcium channel protein Orai"/>
    <property type="match status" value="1"/>
</dbReference>
<feature type="transmembrane region" description="Helical" evidence="8">
    <location>
        <begin position="259"/>
        <end position="283"/>
    </location>
</feature>
<keyword evidence="5 8" id="KW-0472">Membrane</keyword>
<evidence type="ECO:0000256" key="6">
    <source>
        <dbReference type="SAM" id="Coils"/>
    </source>
</evidence>
<feature type="transmembrane region" description="Helical" evidence="8">
    <location>
        <begin position="223"/>
        <end position="247"/>
    </location>
</feature>
<dbReference type="PANTHER" id="PTHR31501">
    <property type="entry name" value="CALCIUM RELEASE-ACTIVATED CALCIUM CHANNEL PROTEIN 1"/>
    <property type="match status" value="1"/>
</dbReference>
<organism evidence="9">
    <name type="scientific">Scylla olivacea</name>
    <name type="common">Orange mud crab</name>
    <name type="synonym">Cancer olivacea</name>
    <dbReference type="NCBI Taxonomy" id="85551"/>
    <lineage>
        <taxon>Eukaryota</taxon>
        <taxon>Metazoa</taxon>
        <taxon>Ecdysozoa</taxon>
        <taxon>Arthropoda</taxon>
        <taxon>Crustacea</taxon>
        <taxon>Multicrustacea</taxon>
        <taxon>Malacostraca</taxon>
        <taxon>Eumalacostraca</taxon>
        <taxon>Eucarida</taxon>
        <taxon>Decapoda</taxon>
        <taxon>Pleocyemata</taxon>
        <taxon>Brachyura</taxon>
        <taxon>Eubrachyura</taxon>
        <taxon>Portunoidea</taxon>
        <taxon>Portunidae</taxon>
        <taxon>Portuninae</taxon>
        <taxon>Scylla</taxon>
    </lineage>
</organism>
<evidence type="ECO:0000313" key="9">
    <source>
        <dbReference type="EMBL" id="JAI63749.1"/>
    </source>
</evidence>